<evidence type="ECO:0000313" key="3">
    <source>
        <dbReference type="Proteomes" id="UP000229191"/>
    </source>
</evidence>
<dbReference type="SUPFAM" id="SSF53448">
    <property type="entry name" value="Nucleotide-diphospho-sugar transferases"/>
    <property type="match status" value="1"/>
</dbReference>
<dbReference type="CDD" id="cd02511">
    <property type="entry name" value="Beta4Glucosyltransferase"/>
    <property type="match status" value="1"/>
</dbReference>
<dbReference type="Pfam" id="PF00535">
    <property type="entry name" value="Glycos_transf_2"/>
    <property type="match status" value="1"/>
</dbReference>
<comment type="caution">
    <text evidence="2">The sequence shown here is derived from an EMBL/GenBank/DDBJ whole genome shotgun (WGS) entry which is preliminary data.</text>
</comment>
<name>A0A2M7BQB6_9BACT</name>
<evidence type="ECO:0000313" key="2">
    <source>
        <dbReference type="EMBL" id="PIV07678.1"/>
    </source>
</evidence>
<dbReference type="Gene3D" id="3.90.550.10">
    <property type="entry name" value="Spore Coat Polysaccharide Biosynthesis Protein SpsA, Chain A"/>
    <property type="match status" value="1"/>
</dbReference>
<sequence>MTNKPKISVAMATFNEETNIKRHLDAIHDWVNEIIIVDESSADNTVSIAKKYSKVKVISAKHEPIFHITKQKAIDACKSDWILQLDTDEVVTSELRDEILKVINSHPSENGFWINRSNFFLGKFLKKGGIYPDPTIRLYRQGKGKLPCKDVHEQAEIQGKIGHLKSDLLHYSDPTFSRYLIRHDRYTSLLATDLKNQNIKITFTNFILYFIIKPIHWFILSYVLHRGYVDGFPGFIFAYYSALRFPSAYTKLYEIYENKKV</sequence>
<dbReference type="EMBL" id="PEVB01000034">
    <property type="protein sequence ID" value="PIV07678.1"/>
    <property type="molecule type" value="Genomic_DNA"/>
</dbReference>
<dbReference type="PANTHER" id="PTHR43630">
    <property type="entry name" value="POLY-BETA-1,6-N-ACETYL-D-GLUCOSAMINE SYNTHASE"/>
    <property type="match status" value="1"/>
</dbReference>
<dbReference type="AlphaFoldDB" id="A0A2M7BQB6"/>
<evidence type="ECO:0000259" key="1">
    <source>
        <dbReference type="Pfam" id="PF00535"/>
    </source>
</evidence>
<accession>A0A2M7BQB6</accession>
<gene>
    <name evidence="2" type="ORF">COS53_01150</name>
</gene>
<reference evidence="3" key="1">
    <citation type="submission" date="2017-09" db="EMBL/GenBank/DDBJ databases">
        <title>Depth-based differentiation of microbial function through sediment-hosted aquifers and enrichment of novel symbionts in the deep terrestrial subsurface.</title>
        <authorList>
            <person name="Probst A.J."/>
            <person name="Ladd B."/>
            <person name="Jarett J.K."/>
            <person name="Geller-Mcgrath D.E."/>
            <person name="Sieber C.M.K."/>
            <person name="Emerson J.B."/>
            <person name="Anantharaman K."/>
            <person name="Thomas B.C."/>
            <person name="Malmstrom R."/>
            <person name="Stieglmeier M."/>
            <person name="Klingl A."/>
            <person name="Woyke T."/>
            <person name="Ryan C.M."/>
            <person name="Banfield J.F."/>
        </authorList>
    </citation>
    <scope>NUCLEOTIDE SEQUENCE [LARGE SCALE GENOMIC DNA]</scope>
</reference>
<dbReference type="PANTHER" id="PTHR43630:SF2">
    <property type="entry name" value="GLYCOSYLTRANSFERASE"/>
    <property type="match status" value="1"/>
</dbReference>
<proteinExistence type="predicted"/>
<protein>
    <recommendedName>
        <fullName evidence="1">Glycosyltransferase 2-like domain-containing protein</fullName>
    </recommendedName>
</protein>
<dbReference type="InterPro" id="IPR029044">
    <property type="entry name" value="Nucleotide-diphossugar_trans"/>
</dbReference>
<feature type="domain" description="Glycosyltransferase 2-like" evidence="1">
    <location>
        <begin position="8"/>
        <end position="108"/>
    </location>
</feature>
<organism evidence="2 3">
    <name type="scientific">Candidatus Shapirobacteria bacterium CG03_land_8_20_14_0_80_35_14</name>
    <dbReference type="NCBI Taxonomy" id="1974878"/>
    <lineage>
        <taxon>Bacteria</taxon>
        <taxon>Candidatus Shapironibacteriota</taxon>
    </lineage>
</organism>
<dbReference type="Proteomes" id="UP000229191">
    <property type="component" value="Unassembled WGS sequence"/>
</dbReference>
<dbReference type="InterPro" id="IPR001173">
    <property type="entry name" value="Glyco_trans_2-like"/>
</dbReference>